<feature type="compositionally biased region" description="Basic residues" evidence="1">
    <location>
        <begin position="253"/>
        <end position="272"/>
    </location>
</feature>
<evidence type="ECO:0000256" key="1">
    <source>
        <dbReference type="SAM" id="MobiDB-lite"/>
    </source>
</evidence>
<feature type="compositionally biased region" description="Basic residues" evidence="1">
    <location>
        <begin position="229"/>
        <end position="245"/>
    </location>
</feature>
<feature type="region of interest" description="Disordered" evidence="1">
    <location>
        <begin position="218"/>
        <end position="292"/>
    </location>
</feature>
<proteinExistence type="predicted"/>
<feature type="region of interest" description="Disordered" evidence="1">
    <location>
        <begin position="26"/>
        <end position="161"/>
    </location>
</feature>
<organism evidence="2 3">
    <name type="scientific">Aulographum hederae CBS 113979</name>
    <dbReference type="NCBI Taxonomy" id="1176131"/>
    <lineage>
        <taxon>Eukaryota</taxon>
        <taxon>Fungi</taxon>
        <taxon>Dikarya</taxon>
        <taxon>Ascomycota</taxon>
        <taxon>Pezizomycotina</taxon>
        <taxon>Dothideomycetes</taxon>
        <taxon>Pleosporomycetidae</taxon>
        <taxon>Aulographales</taxon>
        <taxon>Aulographaceae</taxon>
    </lineage>
</organism>
<sequence length="579" mass="60937">MGTSLSHPYYGPSQGYKETLLIPLSSGAPISANSPMRAAARPQPLPPCGHDYPPVWEQKPRSRNAARPPGGRPGGYENDYDPGGYGGPGGGGPGGYSYPPPPYGPPPGVGGGGAGHGRWERGPSGPVYPPFPYGPGHGPSPRSPPPGYDSSGFRPSMSMRQNRRKNRCICGCDGDCRDCDCAGSDSDAFSGEGLFGDQPFRFSVRDRAKEREIKRCKCKEESEDDEGRGRRRKRGVSGGRNRGKRGVAAGARSRGRRVMPRGRVPARGRRRWRADESGEGSSEEDEDEKEAMSERIADLEELVGVGGMPGGPMGMRSRTPVGMGRMGRYPQPRRSAMAGMGAYPQQPGAGMGMMGRMGEMGEYGDMSGMAGMGGIPGMGGMGGMNGLGGMNVGMGAGMNNMGGIGGMGMGPGGMGGMRSRYGPQSRYGGGMLSGEMGDEMEGRRAGWGGGALGGGSRLANMSGGLRGRSLGGRQGVDNRRPHFAGSTETLGRADEENWKSTDEDISAEIPSPPRYPPAQQPRPPVRTDSYKGYTKPSRGGSKKEAEESKKKKGPLVEDAGDTDEQIQRNLMKGGLTKDV</sequence>
<dbReference type="EMBL" id="ML977156">
    <property type="protein sequence ID" value="KAF1986624.1"/>
    <property type="molecule type" value="Genomic_DNA"/>
</dbReference>
<feature type="compositionally biased region" description="Gly residues" evidence="1">
    <location>
        <begin position="464"/>
        <end position="474"/>
    </location>
</feature>
<accession>A0A6G1H0N6</accession>
<name>A0A6G1H0N6_9PEZI</name>
<feature type="compositionally biased region" description="Gly residues" evidence="1">
    <location>
        <begin position="83"/>
        <end position="95"/>
    </location>
</feature>
<feature type="region of interest" description="Disordered" evidence="1">
    <location>
        <begin position="458"/>
        <end position="579"/>
    </location>
</feature>
<gene>
    <name evidence="2" type="ORF">K402DRAFT_463537</name>
</gene>
<feature type="compositionally biased region" description="Basic and acidic residues" evidence="1">
    <location>
        <begin position="491"/>
        <end position="502"/>
    </location>
</feature>
<dbReference type="AlphaFoldDB" id="A0A6G1H0N6"/>
<evidence type="ECO:0000313" key="2">
    <source>
        <dbReference type="EMBL" id="KAF1986624.1"/>
    </source>
</evidence>
<feature type="compositionally biased region" description="Acidic residues" evidence="1">
    <location>
        <begin position="277"/>
        <end position="289"/>
    </location>
</feature>
<feature type="compositionally biased region" description="Pro residues" evidence="1">
    <location>
        <begin position="98"/>
        <end position="108"/>
    </location>
</feature>
<keyword evidence="3" id="KW-1185">Reference proteome</keyword>
<reference evidence="2" key="1">
    <citation type="journal article" date="2020" name="Stud. Mycol.">
        <title>101 Dothideomycetes genomes: a test case for predicting lifestyles and emergence of pathogens.</title>
        <authorList>
            <person name="Haridas S."/>
            <person name="Albert R."/>
            <person name="Binder M."/>
            <person name="Bloem J."/>
            <person name="Labutti K."/>
            <person name="Salamov A."/>
            <person name="Andreopoulos B."/>
            <person name="Baker S."/>
            <person name="Barry K."/>
            <person name="Bills G."/>
            <person name="Bluhm B."/>
            <person name="Cannon C."/>
            <person name="Castanera R."/>
            <person name="Culley D."/>
            <person name="Daum C."/>
            <person name="Ezra D."/>
            <person name="Gonzalez J."/>
            <person name="Henrissat B."/>
            <person name="Kuo A."/>
            <person name="Liang C."/>
            <person name="Lipzen A."/>
            <person name="Lutzoni F."/>
            <person name="Magnuson J."/>
            <person name="Mondo S."/>
            <person name="Nolan M."/>
            <person name="Ohm R."/>
            <person name="Pangilinan J."/>
            <person name="Park H.-J."/>
            <person name="Ramirez L."/>
            <person name="Alfaro M."/>
            <person name="Sun H."/>
            <person name="Tritt A."/>
            <person name="Yoshinaga Y."/>
            <person name="Zwiers L.-H."/>
            <person name="Turgeon B."/>
            <person name="Goodwin S."/>
            <person name="Spatafora J."/>
            <person name="Crous P."/>
            <person name="Grigoriev I."/>
        </authorList>
    </citation>
    <scope>NUCLEOTIDE SEQUENCE</scope>
    <source>
        <strain evidence="2">CBS 113979</strain>
    </source>
</reference>
<protein>
    <submittedName>
        <fullName evidence="2">Uncharacterized protein</fullName>
    </submittedName>
</protein>
<evidence type="ECO:0000313" key="3">
    <source>
        <dbReference type="Proteomes" id="UP000800041"/>
    </source>
</evidence>
<feature type="compositionally biased region" description="Pro residues" evidence="1">
    <location>
        <begin position="510"/>
        <end position="524"/>
    </location>
</feature>
<dbReference type="Proteomes" id="UP000800041">
    <property type="component" value="Unassembled WGS sequence"/>
</dbReference>